<dbReference type="EMBL" id="LAZR01001416">
    <property type="protein sequence ID" value="KKN45024.1"/>
    <property type="molecule type" value="Genomic_DNA"/>
</dbReference>
<feature type="compositionally biased region" description="Polar residues" evidence="1">
    <location>
        <begin position="91"/>
        <end position="102"/>
    </location>
</feature>
<evidence type="ECO:0000313" key="2">
    <source>
        <dbReference type="EMBL" id="KKN45024.1"/>
    </source>
</evidence>
<feature type="region of interest" description="Disordered" evidence="1">
    <location>
        <begin position="28"/>
        <end position="135"/>
    </location>
</feature>
<feature type="region of interest" description="Disordered" evidence="1">
    <location>
        <begin position="304"/>
        <end position="356"/>
    </location>
</feature>
<feature type="compositionally biased region" description="Polar residues" evidence="1">
    <location>
        <begin position="110"/>
        <end position="123"/>
    </location>
</feature>
<organism evidence="2">
    <name type="scientific">marine sediment metagenome</name>
    <dbReference type="NCBI Taxonomy" id="412755"/>
    <lineage>
        <taxon>unclassified sequences</taxon>
        <taxon>metagenomes</taxon>
        <taxon>ecological metagenomes</taxon>
    </lineage>
</organism>
<feature type="compositionally biased region" description="Polar residues" evidence="1">
    <location>
        <begin position="69"/>
        <end position="83"/>
    </location>
</feature>
<protein>
    <submittedName>
        <fullName evidence="2">Uncharacterized protein</fullName>
    </submittedName>
</protein>
<feature type="compositionally biased region" description="Low complexity" evidence="1">
    <location>
        <begin position="425"/>
        <end position="438"/>
    </location>
</feature>
<dbReference type="AlphaFoldDB" id="A0A0F9QRB4"/>
<accession>A0A0F9QRB4</accession>
<reference evidence="2" key="1">
    <citation type="journal article" date="2015" name="Nature">
        <title>Complex archaea that bridge the gap between prokaryotes and eukaryotes.</title>
        <authorList>
            <person name="Spang A."/>
            <person name="Saw J.H."/>
            <person name="Jorgensen S.L."/>
            <person name="Zaremba-Niedzwiedzka K."/>
            <person name="Martijn J."/>
            <person name="Lind A.E."/>
            <person name="van Eijk R."/>
            <person name="Schleper C."/>
            <person name="Guy L."/>
            <person name="Ettema T.J."/>
        </authorList>
    </citation>
    <scope>NUCLEOTIDE SEQUENCE</scope>
</reference>
<feature type="region of interest" description="Disordered" evidence="1">
    <location>
        <begin position="160"/>
        <end position="208"/>
    </location>
</feature>
<evidence type="ECO:0000256" key="1">
    <source>
        <dbReference type="SAM" id="MobiDB-lite"/>
    </source>
</evidence>
<comment type="caution">
    <text evidence="2">The sequence shown here is derived from an EMBL/GenBank/DDBJ whole genome shotgun (WGS) entry which is preliminary data.</text>
</comment>
<proteinExistence type="predicted"/>
<gene>
    <name evidence="2" type="ORF">LCGC14_0687360</name>
</gene>
<feature type="compositionally biased region" description="Low complexity" evidence="1">
    <location>
        <begin position="177"/>
        <end position="198"/>
    </location>
</feature>
<sequence length="459" mass="44735">MPTEQTHQSVAALMDGFLEKVAEEEKAASNLDLAGDAKSKHPSAQADDKTRPAAEGARSAENEADVRKTTPNTINDPGTQNPEGGSKKPTDTQGTVSMSSDVSAAGNVDTPKNQHSMAANSATGPGMEGKNDKAATDDVASVVKLGNDLLAQIALLTKQSGDEDPAAAASGDGGAAEGAAADTGAADAGKADGGQADAAPDKEATEKASQLFKEAAEKYPEDVEAGYVAAAMLAQQLGLISDDGTKTASDDELTQFIATVRKQAAEDAAGYVEFLKGYQVALSKGAQPVDPAALAALGNAGDGEALPGAGEEGGEAPGGAGLGGLGGLEGLGAEGQDAEGQGAEGLGGEEQGGEGEVGDEEAIAAIAEALDEAGVTPEQLAQAVAEAEGGGGEEGEEAGMAGMEGAEGAEGAGLPPGLLGGAGAPAGLEAAASGARPATKQASSNARALTAGMVAYLGK</sequence>
<feature type="compositionally biased region" description="Gly residues" evidence="1">
    <location>
        <begin position="315"/>
        <end position="333"/>
    </location>
</feature>
<name>A0A0F9QRB4_9ZZZZ</name>
<feature type="compositionally biased region" description="Basic and acidic residues" evidence="1">
    <location>
        <begin position="46"/>
        <end position="68"/>
    </location>
</feature>
<feature type="region of interest" description="Disordered" evidence="1">
    <location>
        <begin position="406"/>
        <end position="445"/>
    </location>
</feature>